<gene>
    <name evidence="2" type="primary">mobB</name>
    <name evidence="2" type="ORF">CWR48_05525</name>
</gene>
<accession>A0A3D8PY30</accession>
<dbReference type="Pfam" id="PF03205">
    <property type="entry name" value="MobB"/>
    <property type="match status" value="1"/>
</dbReference>
<name>A0A3D8PY30_9BACI</name>
<evidence type="ECO:0000313" key="3">
    <source>
        <dbReference type="Proteomes" id="UP000257143"/>
    </source>
</evidence>
<dbReference type="NCBIfam" id="TIGR00176">
    <property type="entry name" value="mobB"/>
    <property type="match status" value="1"/>
</dbReference>
<keyword evidence="3" id="KW-1185">Reference proteome</keyword>
<evidence type="ECO:0000259" key="1">
    <source>
        <dbReference type="Pfam" id="PF03205"/>
    </source>
</evidence>
<dbReference type="InterPro" id="IPR052539">
    <property type="entry name" value="MGD_biosynthesis_adapter"/>
</dbReference>
<dbReference type="EMBL" id="PIOC01000010">
    <property type="protein sequence ID" value="RDW20168.1"/>
    <property type="molecule type" value="Genomic_DNA"/>
</dbReference>
<dbReference type="Gene3D" id="3.40.50.300">
    <property type="entry name" value="P-loop containing nucleotide triphosphate hydrolases"/>
    <property type="match status" value="1"/>
</dbReference>
<dbReference type="Proteomes" id="UP000257143">
    <property type="component" value="Unassembled WGS sequence"/>
</dbReference>
<dbReference type="OrthoDB" id="9786803at2"/>
<dbReference type="RefSeq" id="WP_115772168.1">
    <property type="nucleotide sequence ID" value="NZ_PIOC01000010.1"/>
</dbReference>
<organism evidence="2 3">
    <name type="scientific">Oceanobacillus arenosus</name>
    <dbReference type="NCBI Taxonomy" id="1229153"/>
    <lineage>
        <taxon>Bacteria</taxon>
        <taxon>Bacillati</taxon>
        <taxon>Bacillota</taxon>
        <taxon>Bacilli</taxon>
        <taxon>Bacillales</taxon>
        <taxon>Bacillaceae</taxon>
        <taxon>Oceanobacillus</taxon>
    </lineage>
</organism>
<dbReference type="SUPFAM" id="SSF52540">
    <property type="entry name" value="P-loop containing nucleoside triphosphate hydrolases"/>
    <property type="match status" value="1"/>
</dbReference>
<protein>
    <submittedName>
        <fullName evidence="2">Molybdopterin-guanine dinucleotide biosynthesis protein B</fullName>
    </submittedName>
</protein>
<comment type="caution">
    <text evidence="2">The sequence shown here is derived from an EMBL/GenBank/DDBJ whole genome shotgun (WGS) entry which is preliminary data.</text>
</comment>
<reference evidence="3" key="1">
    <citation type="submission" date="2017-11" db="EMBL/GenBank/DDBJ databases">
        <authorList>
            <person name="Zhu W."/>
        </authorList>
    </citation>
    <scope>NUCLEOTIDE SEQUENCE [LARGE SCALE GENOMIC DNA]</scope>
    <source>
        <strain evidence="3">CAU 1183</strain>
    </source>
</reference>
<dbReference type="GO" id="GO:0005525">
    <property type="term" value="F:GTP binding"/>
    <property type="evidence" value="ECO:0007669"/>
    <property type="project" value="InterPro"/>
</dbReference>
<sequence length="166" mass="18059">MMKVIQIIGYKNSGKTTAAAALISALSEIGIRVASLKHHGHGGVPICIENTDSARHQRAGALVAGVEGEGMLQITSQNDWQLDKLIAIYQLLDIEVLVIEGFKQAPFKKVVMLDKEEDVLLLNESTNVLAVITSGPLANVSIDCPVFESKDLQGFCDWMIERLDTL</sequence>
<dbReference type="InterPro" id="IPR027417">
    <property type="entry name" value="P-loop_NTPase"/>
</dbReference>
<evidence type="ECO:0000313" key="2">
    <source>
        <dbReference type="EMBL" id="RDW20168.1"/>
    </source>
</evidence>
<dbReference type="PANTHER" id="PTHR40072:SF1">
    <property type="entry name" value="MOLYBDOPTERIN-GUANINE DINUCLEOTIDE BIOSYNTHESIS ADAPTER PROTEIN"/>
    <property type="match status" value="1"/>
</dbReference>
<dbReference type="AlphaFoldDB" id="A0A3D8PY30"/>
<proteinExistence type="predicted"/>
<dbReference type="InterPro" id="IPR004435">
    <property type="entry name" value="MobB_dom"/>
</dbReference>
<dbReference type="PANTHER" id="PTHR40072">
    <property type="entry name" value="MOLYBDOPTERIN-GUANINE DINUCLEOTIDE BIOSYNTHESIS ADAPTER PROTEIN-RELATED"/>
    <property type="match status" value="1"/>
</dbReference>
<feature type="domain" description="Molybdopterin-guanine dinucleotide biosynthesis protein B (MobB)" evidence="1">
    <location>
        <begin position="4"/>
        <end position="133"/>
    </location>
</feature>
<dbReference type="GO" id="GO:0006777">
    <property type="term" value="P:Mo-molybdopterin cofactor biosynthetic process"/>
    <property type="evidence" value="ECO:0007669"/>
    <property type="project" value="InterPro"/>
</dbReference>